<accession>A0ABQ3NZK5</accession>
<protein>
    <submittedName>
        <fullName evidence="1">Uncharacterized protein</fullName>
    </submittedName>
</protein>
<evidence type="ECO:0000313" key="2">
    <source>
        <dbReference type="Proteomes" id="UP000660554"/>
    </source>
</evidence>
<dbReference type="EMBL" id="BNDV01000018">
    <property type="protein sequence ID" value="GHI18199.1"/>
    <property type="molecule type" value="Genomic_DNA"/>
</dbReference>
<evidence type="ECO:0000313" key="1">
    <source>
        <dbReference type="EMBL" id="GHI18199.1"/>
    </source>
</evidence>
<proteinExistence type="predicted"/>
<gene>
    <name evidence="1" type="ORF">Scinn_76620</name>
</gene>
<keyword evidence="2" id="KW-1185">Reference proteome</keyword>
<dbReference type="GeneID" id="86954213"/>
<comment type="caution">
    <text evidence="1">The sequence shown here is derived from an EMBL/GenBank/DDBJ whole genome shotgun (WGS) entry which is preliminary data.</text>
</comment>
<name>A0ABQ3NZK5_STRVG</name>
<sequence>MNNIEAMTPVQPGAYVALYRRKETGEFHREDVVAVVAGRAPGGWIEFEALSVRGGYDLHVPDHNKPRLMESLFEYHGMFKPDEADAYIATKKAEKAAN</sequence>
<dbReference type="RefSeq" id="WP_191869466.1">
    <property type="nucleotide sequence ID" value="NZ_BMRU01000022.1"/>
</dbReference>
<organism evidence="1 2">
    <name type="scientific">Streptomyces virginiae</name>
    <name type="common">Streptomyces cinnamonensis</name>
    <dbReference type="NCBI Taxonomy" id="1961"/>
    <lineage>
        <taxon>Bacteria</taxon>
        <taxon>Bacillati</taxon>
        <taxon>Actinomycetota</taxon>
        <taxon>Actinomycetes</taxon>
        <taxon>Kitasatosporales</taxon>
        <taxon>Streptomycetaceae</taxon>
        <taxon>Streptomyces</taxon>
    </lineage>
</organism>
<reference evidence="2" key="1">
    <citation type="submission" date="2020-09" db="EMBL/GenBank/DDBJ databases">
        <title>Whole genome shotgun sequence of Streptomyces cinnamonensis NBRC 15873.</title>
        <authorList>
            <person name="Komaki H."/>
            <person name="Tamura T."/>
        </authorList>
    </citation>
    <scope>NUCLEOTIDE SEQUENCE [LARGE SCALE GENOMIC DNA]</scope>
    <source>
        <strain evidence="2">NBRC 15873</strain>
    </source>
</reference>
<dbReference type="Proteomes" id="UP000660554">
    <property type="component" value="Unassembled WGS sequence"/>
</dbReference>